<gene>
    <name evidence="1" type="ORF">BSTOLATCC_MIC11809</name>
</gene>
<keyword evidence="2" id="KW-1185">Reference proteome</keyword>
<accession>A0AAU9J2E5</accession>
<name>A0AAU9J2E5_9CILI</name>
<proteinExistence type="predicted"/>
<evidence type="ECO:0000313" key="1">
    <source>
        <dbReference type="EMBL" id="CAG9314814.1"/>
    </source>
</evidence>
<protein>
    <submittedName>
        <fullName evidence="1">Uncharacterized protein</fullName>
    </submittedName>
</protein>
<evidence type="ECO:0000313" key="2">
    <source>
        <dbReference type="Proteomes" id="UP001162131"/>
    </source>
</evidence>
<dbReference type="AlphaFoldDB" id="A0AAU9J2E5"/>
<dbReference type="Proteomes" id="UP001162131">
    <property type="component" value="Unassembled WGS sequence"/>
</dbReference>
<sequence length="303" mass="35019">MQQPKENALLVDNNSALYITMETSNKILDDTLTAKSSFSLLNFQLSYAPQPESPYLFFFIENTKTIQKLNLEDWNSEFSNYELKSKVQYISSICKLPNGQLFCLANLVSDNSGTAFIIEDTKRITYLPFNQHFSYTEGIYYQDAVYILGKLDTDCQKFDLNSKKWVTLAKLPGRLQECNALKFGGKILYAGRGEIVGIYDFIANSHMIALQTSSALNYAFIWDDRAYIVSSHVGRGVWLYESKYKNPYDWEIIENLCLAAGNSWIIRSKTVYQGSWYFELDNKVYRFHLQTKDLRLLKLINKP</sequence>
<organism evidence="1 2">
    <name type="scientific">Blepharisma stoltei</name>
    <dbReference type="NCBI Taxonomy" id="1481888"/>
    <lineage>
        <taxon>Eukaryota</taxon>
        <taxon>Sar</taxon>
        <taxon>Alveolata</taxon>
        <taxon>Ciliophora</taxon>
        <taxon>Postciliodesmatophora</taxon>
        <taxon>Heterotrichea</taxon>
        <taxon>Heterotrichida</taxon>
        <taxon>Blepharismidae</taxon>
        <taxon>Blepharisma</taxon>
    </lineage>
</organism>
<dbReference type="SUPFAM" id="SSF50965">
    <property type="entry name" value="Galactose oxidase, central domain"/>
    <property type="match status" value="1"/>
</dbReference>
<dbReference type="EMBL" id="CAJZBQ010000012">
    <property type="protein sequence ID" value="CAG9314814.1"/>
    <property type="molecule type" value="Genomic_DNA"/>
</dbReference>
<comment type="caution">
    <text evidence="1">The sequence shown here is derived from an EMBL/GenBank/DDBJ whole genome shotgun (WGS) entry which is preliminary data.</text>
</comment>
<reference evidence="1" key="1">
    <citation type="submission" date="2021-09" db="EMBL/GenBank/DDBJ databases">
        <authorList>
            <consortium name="AG Swart"/>
            <person name="Singh M."/>
            <person name="Singh A."/>
            <person name="Seah K."/>
            <person name="Emmerich C."/>
        </authorList>
    </citation>
    <scope>NUCLEOTIDE SEQUENCE</scope>
    <source>
        <strain evidence="1">ATCC30299</strain>
    </source>
</reference>
<dbReference type="InterPro" id="IPR011043">
    <property type="entry name" value="Gal_Oxase/kelch_b-propeller"/>
</dbReference>